<keyword evidence="2" id="KW-1185">Reference proteome</keyword>
<organism evidence="1 2">
    <name type="scientific">Gracilimonas sediminicola</name>
    <dbReference type="NCBI Taxonomy" id="2952158"/>
    <lineage>
        <taxon>Bacteria</taxon>
        <taxon>Pseudomonadati</taxon>
        <taxon>Balneolota</taxon>
        <taxon>Balneolia</taxon>
        <taxon>Balneolales</taxon>
        <taxon>Balneolaceae</taxon>
        <taxon>Gracilimonas</taxon>
    </lineage>
</organism>
<reference evidence="1" key="1">
    <citation type="submission" date="2022-06" db="EMBL/GenBank/DDBJ databases">
        <title>Gracilimonas sp. CAU 1638 isolated from sea sediment.</title>
        <authorList>
            <person name="Kim W."/>
        </authorList>
    </citation>
    <scope>NUCLEOTIDE SEQUENCE</scope>
    <source>
        <strain evidence="1">CAU 1638</strain>
    </source>
</reference>
<name>A0A9X2L0L7_9BACT</name>
<dbReference type="EMBL" id="JANDBC010000001">
    <property type="protein sequence ID" value="MCP9289995.1"/>
    <property type="molecule type" value="Genomic_DNA"/>
</dbReference>
<dbReference type="AlphaFoldDB" id="A0A9X2L0L7"/>
<comment type="caution">
    <text evidence="1">The sequence shown here is derived from an EMBL/GenBank/DDBJ whole genome shotgun (WGS) entry which is preliminary data.</text>
</comment>
<gene>
    <name evidence="1" type="ORF">NM125_00215</name>
</gene>
<dbReference type="RefSeq" id="WP_255131655.1">
    <property type="nucleotide sequence ID" value="NZ_JANDBC010000001.1"/>
</dbReference>
<evidence type="ECO:0000313" key="1">
    <source>
        <dbReference type="EMBL" id="MCP9289995.1"/>
    </source>
</evidence>
<proteinExistence type="predicted"/>
<evidence type="ECO:0000313" key="2">
    <source>
        <dbReference type="Proteomes" id="UP001139125"/>
    </source>
</evidence>
<dbReference type="Proteomes" id="UP001139125">
    <property type="component" value="Unassembled WGS sequence"/>
</dbReference>
<accession>A0A9X2L0L7</accession>
<protein>
    <submittedName>
        <fullName evidence="1">Uncharacterized protein</fullName>
    </submittedName>
</protein>
<sequence length="119" mass="14068">MILLYVSNKELDEVREFVEDYPDRISYRNPRYFDGVEQVDKVLIYGRHQTVDYHYRKAGIPVEFIDYKHDVIPSEEDKEPAMTWTRDELNAYATLKGIEEPEALRTKQDVIDAITSHSK</sequence>